<dbReference type="PATRIC" id="fig|1675527.3.peg.3327"/>
<protein>
    <submittedName>
        <fullName evidence="1">Uncharacterized protein</fullName>
    </submittedName>
</protein>
<accession>A0A0J9E6A2</accession>
<name>A0A0J9E6A2_9RHOB</name>
<dbReference type="RefSeq" id="WP_235439050.1">
    <property type="nucleotide sequence ID" value="NZ_LFTY01000002.1"/>
</dbReference>
<evidence type="ECO:0000313" key="2">
    <source>
        <dbReference type="Proteomes" id="UP000037178"/>
    </source>
</evidence>
<dbReference type="EMBL" id="LFTY01000002">
    <property type="protein sequence ID" value="KMW58212.1"/>
    <property type="molecule type" value="Genomic_DNA"/>
</dbReference>
<dbReference type="AlphaFoldDB" id="A0A0J9E6A2"/>
<keyword evidence="2" id="KW-1185">Reference proteome</keyword>
<dbReference type="Proteomes" id="UP000037178">
    <property type="component" value="Unassembled WGS sequence"/>
</dbReference>
<comment type="caution">
    <text evidence="1">The sequence shown here is derived from an EMBL/GenBank/DDBJ whole genome shotgun (WGS) entry which is preliminary data.</text>
</comment>
<organism evidence="1 2">
    <name type="scientific">Candidatus Rhodobacter oscarellae</name>
    <dbReference type="NCBI Taxonomy" id="1675527"/>
    <lineage>
        <taxon>Bacteria</taxon>
        <taxon>Pseudomonadati</taxon>
        <taxon>Pseudomonadota</taxon>
        <taxon>Alphaproteobacteria</taxon>
        <taxon>Rhodobacterales</taxon>
        <taxon>Rhodobacter group</taxon>
        <taxon>Rhodobacter</taxon>
    </lineage>
</organism>
<gene>
    <name evidence="1" type="ORF">AIOL_003183</name>
</gene>
<proteinExistence type="predicted"/>
<reference evidence="1 2" key="1">
    <citation type="submission" date="2015-06" db="EMBL/GenBank/DDBJ databases">
        <title>Draft genome sequence of an Alphaproteobacteria species associated to the Mediterranean sponge Oscarella lobularis.</title>
        <authorList>
            <person name="Jourda C."/>
            <person name="Santini S."/>
            <person name="Claverie J.-M."/>
        </authorList>
    </citation>
    <scope>NUCLEOTIDE SEQUENCE [LARGE SCALE GENOMIC DNA]</scope>
    <source>
        <strain evidence="1">IGS</strain>
    </source>
</reference>
<evidence type="ECO:0000313" key="1">
    <source>
        <dbReference type="EMBL" id="KMW58212.1"/>
    </source>
</evidence>
<sequence>MKTTAARAYIRPKVNVHIDFPRHKDHLLASKFIAAKNLAGRRKINGS</sequence>